<sequence>MFKSLTKSLFLTALLATAPLSQARLVQDIKSNQIELPDQVERVADLWHANNQIVLLLGGADKLVGTTDVIKRNKWFSEVYPRINEVPALTNGQGVQLESLLEVQPQAVLVSNQAAKQEVERAGLKAVLVQFQDFDGLKNTVKITADVLGGNAPTIAETYIKELDGNIRFIAERLKNVSEQDKPTVLHIANANNLYKIDGGMSIVGEWITKAGGKNALPNQANLVEVSMEEIINANPDVIIIGSFNAIQGIKKIKADPLWKSLNAVKNNRIFVNPLGTFPWDRYSGEEALQLLWAAKLFHPEKFADLNMVEKTQDFYKRYYQYNLTKENAEKILMGLDP</sequence>
<dbReference type="PROSITE" id="PS50983">
    <property type="entry name" value="FE_B12_PBP"/>
    <property type="match status" value="1"/>
</dbReference>
<dbReference type="RefSeq" id="WP_131974337.1">
    <property type="nucleotide sequence ID" value="NZ_SLYB01000001.1"/>
</dbReference>
<accession>A0A4R2TKC8</accession>
<evidence type="ECO:0000313" key="3">
    <source>
        <dbReference type="EMBL" id="TCP97748.1"/>
    </source>
</evidence>
<dbReference type="Gene3D" id="3.40.50.1980">
    <property type="entry name" value="Nitrogenase molybdenum iron protein domain"/>
    <property type="match status" value="2"/>
</dbReference>
<feature type="signal peptide" evidence="1">
    <location>
        <begin position="1"/>
        <end position="23"/>
    </location>
</feature>
<name>A0A4R2TKC8_9PAST</name>
<gene>
    <name evidence="3" type="ORF">EDC44_101131</name>
</gene>
<comment type="caution">
    <text evidence="3">The sequence shown here is derived from an EMBL/GenBank/DDBJ whole genome shotgun (WGS) entry which is preliminary data.</text>
</comment>
<dbReference type="OrthoDB" id="9775594at2"/>
<organism evidence="3 4">
    <name type="scientific">Cricetibacter osteomyelitidis</name>
    <dbReference type="NCBI Taxonomy" id="1521931"/>
    <lineage>
        <taxon>Bacteria</taxon>
        <taxon>Pseudomonadati</taxon>
        <taxon>Pseudomonadota</taxon>
        <taxon>Gammaproteobacteria</taxon>
        <taxon>Pasteurellales</taxon>
        <taxon>Pasteurellaceae</taxon>
        <taxon>Cricetibacter</taxon>
    </lineage>
</organism>
<evidence type="ECO:0000259" key="2">
    <source>
        <dbReference type="PROSITE" id="PS50983"/>
    </source>
</evidence>
<dbReference type="CDD" id="cd01142">
    <property type="entry name" value="TroA_e"/>
    <property type="match status" value="1"/>
</dbReference>
<keyword evidence="1" id="KW-0732">Signal</keyword>
<dbReference type="AlphaFoldDB" id="A0A4R2TKC8"/>
<dbReference type="Pfam" id="PF01497">
    <property type="entry name" value="Peripla_BP_2"/>
    <property type="match status" value="1"/>
</dbReference>
<dbReference type="PANTHER" id="PTHR30535:SF34">
    <property type="entry name" value="MOLYBDATE-BINDING PROTEIN MOLA"/>
    <property type="match status" value="1"/>
</dbReference>
<keyword evidence="4" id="KW-1185">Reference proteome</keyword>
<dbReference type="PANTHER" id="PTHR30535">
    <property type="entry name" value="VITAMIN B12-BINDING PROTEIN"/>
    <property type="match status" value="1"/>
</dbReference>
<dbReference type="InterPro" id="IPR050902">
    <property type="entry name" value="ABC_Transporter_SBP"/>
</dbReference>
<evidence type="ECO:0000313" key="4">
    <source>
        <dbReference type="Proteomes" id="UP000295763"/>
    </source>
</evidence>
<reference evidence="3 4" key="1">
    <citation type="submission" date="2019-03" db="EMBL/GenBank/DDBJ databases">
        <title>Genomic Encyclopedia of Type Strains, Phase IV (KMG-IV): sequencing the most valuable type-strain genomes for metagenomic binning, comparative biology and taxonomic classification.</title>
        <authorList>
            <person name="Goeker M."/>
        </authorList>
    </citation>
    <scope>NUCLEOTIDE SEQUENCE [LARGE SCALE GENOMIC DNA]</scope>
    <source>
        <strain evidence="3 4">DSM 28404</strain>
    </source>
</reference>
<feature type="domain" description="Fe/B12 periplasmic-binding" evidence="2">
    <location>
        <begin position="42"/>
        <end position="302"/>
    </location>
</feature>
<dbReference type="InterPro" id="IPR002491">
    <property type="entry name" value="ABC_transptr_periplasmic_BD"/>
</dbReference>
<evidence type="ECO:0000256" key="1">
    <source>
        <dbReference type="SAM" id="SignalP"/>
    </source>
</evidence>
<dbReference type="EMBL" id="SLYB01000001">
    <property type="protein sequence ID" value="TCP97748.1"/>
    <property type="molecule type" value="Genomic_DNA"/>
</dbReference>
<proteinExistence type="predicted"/>
<protein>
    <submittedName>
        <fullName evidence="3">Iron complex transport system substrate-binding protein</fullName>
    </submittedName>
</protein>
<dbReference type="SUPFAM" id="SSF53807">
    <property type="entry name" value="Helical backbone' metal receptor"/>
    <property type="match status" value="1"/>
</dbReference>
<dbReference type="Proteomes" id="UP000295763">
    <property type="component" value="Unassembled WGS sequence"/>
</dbReference>
<feature type="chain" id="PRO_5020298460" evidence="1">
    <location>
        <begin position="24"/>
        <end position="338"/>
    </location>
</feature>